<dbReference type="GO" id="GO:0005829">
    <property type="term" value="C:cytosol"/>
    <property type="evidence" value="ECO:0007669"/>
    <property type="project" value="TreeGrafter"/>
</dbReference>
<dbReference type="InterPro" id="IPR036397">
    <property type="entry name" value="RNaseH_sf"/>
</dbReference>
<reference evidence="5 6" key="1">
    <citation type="submission" date="2018-09" db="EMBL/GenBank/DDBJ databases">
        <authorList>
            <person name="Zhu H."/>
        </authorList>
    </citation>
    <scope>NUCLEOTIDE SEQUENCE [LARGE SCALE GENOMIC DNA]</scope>
    <source>
        <strain evidence="5 6">K2S05-167</strain>
    </source>
</reference>
<evidence type="ECO:0000313" key="6">
    <source>
        <dbReference type="Proteomes" id="UP000286287"/>
    </source>
</evidence>
<organism evidence="5 6">
    <name type="scientific">Deinococcus cavernae</name>
    <dbReference type="NCBI Taxonomy" id="2320857"/>
    <lineage>
        <taxon>Bacteria</taxon>
        <taxon>Thermotogati</taxon>
        <taxon>Deinococcota</taxon>
        <taxon>Deinococci</taxon>
        <taxon>Deinococcales</taxon>
        <taxon>Deinococcaceae</taxon>
        <taxon>Deinococcus</taxon>
    </lineage>
</organism>
<dbReference type="SMART" id="SM00479">
    <property type="entry name" value="EXOIII"/>
    <property type="match status" value="1"/>
</dbReference>
<gene>
    <name evidence="5" type="ORF">D3875_08995</name>
</gene>
<dbReference type="GO" id="GO:0003676">
    <property type="term" value="F:nucleic acid binding"/>
    <property type="evidence" value="ECO:0007669"/>
    <property type="project" value="InterPro"/>
</dbReference>
<dbReference type="SUPFAM" id="SSF53098">
    <property type="entry name" value="Ribonuclease H-like"/>
    <property type="match status" value="1"/>
</dbReference>
<protein>
    <submittedName>
        <fullName evidence="5">3'-5' exonuclease</fullName>
    </submittedName>
</protein>
<dbReference type="PANTHER" id="PTHR30231">
    <property type="entry name" value="DNA POLYMERASE III SUBUNIT EPSILON"/>
    <property type="match status" value="1"/>
</dbReference>
<sequence>MHRGVRLKVTKNGENSYALTDWYIENLHGQTFWVFDLECTGGNVEAARVMQFGAVRVERGRPVPGSEFTRLVNPGQPIRPFIAELTGITDEQVKDAASLPEVFAEFTQRGAGCVWAAHSAFEFDLPMLLAECRRHGLPFPDVPVMDNRALHTYLHPDRAGVFGTAYQLAHFGIEVGTRQRHDALGDALLAADIFCANLKLCRERGVHHIQVGDEALTVQYGHLPEAAPTLEWTLPTPISRSGS</sequence>
<dbReference type="GO" id="GO:0008408">
    <property type="term" value="F:3'-5' exonuclease activity"/>
    <property type="evidence" value="ECO:0007669"/>
    <property type="project" value="TreeGrafter"/>
</dbReference>
<evidence type="ECO:0000256" key="1">
    <source>
        <dbReference type="ARBA" id="ARBA00022722"/>
    </source>
</evidence>
<dbReference type="CDD" id="cd06127">
    <property type="entry name" value="DEDDh"/>
    <property type="match status" value="1"/>
</dbReference>
<keyword evidence="1" id="KW-0540">Nuclease</keyword>
<evidence type="ECO:0000256" key="2">
    <source>
        <dbReference type="ARBA" id="ARBA00022801"/>
    </source>
</evidence>
<dbReference type="PANTHER" id="PTHR30231:SF4">
    <property type="entry name" value="PROTEIN NEN2"/>
    <property type="match status" value="1"/>
</dbReference>
<dbReference type="EMBL" id="QYUJ01000014">
    <property type="protein sequence ID" value="RJF71686.1"/>
    <property type="molecule type" value="Genomic_DNA"/>
</dbReference>
<dbReference type="InterPro" id="IPR012337">
    <property type="entry name" value="RNaseH-like_sf"/>
</dbReference>
<proteinExistence type="predicted"/>
<dbReference type="Proteomes" id="UP000286287">
    <property type="component" value="Unassembled WGS sequence"/>
</dbReference>
<keyword evidence="6" id="KW-1185">Reference proteome</keyword>
<dbReference type="AlphaFoldDB" id="A0A418V6I4"/>
<accession>A0A418V6I4</accession>
<keyword evidence="3 5" id="KW-0269">Exonuclease</keyword>
<keyword evidence="2" id="KW-0378">Hydrolase</keyword>
<feature type="domain" description="Exonuclease" evidence="4">
    <location>
        <begin position="31"/>
        <end position="203"/>
    </location>
</feature>
<comment type="caution">
    <text evidence="5">The sequence shown here is derived from an EMBL/GenBank/DDBJ whole genome shotgun (WGS) entry which is preliminary data.</text>
</comment>
<name>A0A418V6I4_9DEIO</name>
<evidence type="ECO:0000313" key="5">
    <source>
        <dbReference type="EMBL" id="RJF71686.1"/>
    </source>
</evidence>
<evidence type="ECO:0000259" key="4">
    <source>
        <dbReference type="SMART" id="SM00479"/>
    </source>
</evidence>
<evidence type="ECO:0000256" key="3">
    <source>
        <dbReference type="ARBA" id="ARBA00022839"/>
    </source>
</evidence>
<dbReference type="InterPro" id="IPR013520">
    <property type="entry name" value="Ribonucl_H"/>
</dbReference>
<dbReference type="Pfam" id="PF00929">
    <property type="entry name" value="RNase_T"/>
    <property type="match status" value="1"/>
</dbReference>
<dbReference type="Gene3D" id="3.30.420.10">
    <property type="entry name" value="Ribonuclease H-like superfamily/Ribonuclease H"/>
    <property type="match status" value="1"/>
</dbReference>
<dbReference type="FunFam" id="3.30.420.10:FF:000045">
    <property type="entry name" value="3'-5' exonuclease DinG"/>
    <property type="match status" value="1"/>
</dbReference>